<feature type="region of interest" description="Disordered" evidence="1">
    <location>
        <begin position="434"/>
        <end position="454"/>
    </location>
</feature>
<feature type="region of interest" description="Disordered" evidence="1">
    <location>
        <begin position="29"/>
        <end position="52"/>
    </location>
</feature>
<feature type="chain" id="PRO_5038414228" description="DUF6351 domain-containing protein" evidence="2">
    <location>
        <begin position="24"/>
        <end position="791"/>
    </location>
</feature>
<evidence type="ECO:0000313" key="4">
    <source>
        <dbReference type="EMBL" id="SDN80333.1"/>
    </source>
</evidence>
<dbReference type="RefSeq" id="WP_091025442.1">
    <property type="nucleotide sequence ID" value="NZ_BKAE01000010.1"/>
</dbReference>
<evidence type="ECO:0000256" key="2">
    <source>
        <dbReference type="SAM" id="SignalP"/>
    </source>
</evidence>
<evidence type="ECO:0000256" key="1">
    <source>
        <dbReference type="SAM" id="MobiDB-lite"/>
    </source>
</evidence>
<keyword evidence="5" id="KW-1185">Reference proteome</keyword>
<dbReference type="OrthoDB" id="3078806at2"/>
<feature type="signal peptide" evidence="2">
    <location>
        <begin position="1"/>
        <end position="23"/>
    </location>
</feature>
<dbReference type="EMBL" id="FNIC01000004">
    <property type="protein sequence ID" value="SDN80333.1"/>
    <property type="molecule type" value="Genomic_DNA"/>
</dbReference>
<dbReference type="Proteomes" id="UP000199004">
    <property type="component" value="Unassembled WGS sequence"/>
</dbReference>
<reference evidence="5" key="1">
    <citation type="submission" date="2016-10" db="EMBL/GenBank/DDBJ databases">
        <authorList>
            <person name="Varghese N."/>
            <person name="Submissions S."/>
        </authorList>
    </citation>
    <scope>NUCLEOTIDE SEQUENCE [LARGE SCALE GENOMIC DNA]</scope>
    <source>
        <strain evidence="5">CGMCC 1.11147</strain>
    </source>
</reference>
<evidence type="ECO:0000259" key="3">
    <source>
        <dbReference type="Pfam" id="PF19878"/>
    </source>
</evidence>
<keyword evidence="2" id="KW-0732">Signal</keyword>
<dbReference type="Pfam" id="PF19878">
    <property type="entry name" value="DUF6351"/>
    <property type="match status" value="1"/>
</dbReference>
<dbReference type="AlphaFoldDB" id="A0A1H0EDE8"/>
<name>A0A1H0EDE8_9ACTN</name>
<sequence>MDRRLVALGAALLLPLVAAPALPAASAPPPSASSVAVEAPAPVSTSTPVAERKAPGQRRALVIRVLSNRADLISEGDARISVMPAKGIKLHTIKVFVGNRNVTDRFALRASKRFEGLVTGLRVGRNVITATARGYTTRVVVTNHPTGGPIFSGPQLGPYQCQETARDAKCNEPATYSFLYRSTDPTTGGLQPYDPQDPPSDVATTTTDTGVTVPFIVRREDGFQDRDRYTILTLFQPGKPWAPWKPQSQFNHKVLVTHGGNCGASYAPGNPPLEDYSGTIPSETPGFTQSYVTALGKGFSVISTALDNTGHNCNVAMQAESLVMAKERFVERYGLIRYTIGTGCSGGSIAQHTVANAYPGVYQGLITTCSYPDTLTAGAQFADYHLMRLYFEDPSRWAPGVVWSPTQMADVEGHISIINSVAADEGLFKEALNPESECSGTKPPVAGDRSTRYDSEINPGGVRCSVLDIMINAIGPRPESVWSPQEKAADRGFGGIPFANTGIQYGLEALKAGRITTAQFIDLNTKVGGLDVDSQLIEDRTAGDLASVRRAYRTGLVNEATNLDQVAMLNFGGPDPGIAHDYAHAFWTEERLLRDQGHTDNRVMWFGVTPLIGDPGWANEALTEMDRWLRAVERDRRTVPLAAKIVQDKPDDLTDRCSNVPGVLEVPGENDEVDCVLPEPLQLRLSTPREMAGDEVFNDRLSCALKPLERSSFDFLLLPLTDDEWAQLQALFPDGVCDYSLPGLGTTGAETWLTYSDADGKVVYGGRNLPAVPSNSADGWASPSFRGLIRS</sequence>
<accession>A0A1H0EDE8</accession>
<gene>
    <name evidence="4" type="ORF">SAMN05192576_2826</name>
</gene>
<feature type="compositionally biased region" description="Low complexity" evidence="1">
    <location>
        <begin position="32"/>
        <end position="44"/>
    </location>
</feature>
<feature type="region of interest" description="Disordered" evidence="1">
    <location>
        <begin position="186"/>
        <end position="207"/>
    </location>
</feature>
<dbReference type="STRING" id="1005944.SAMN05192576_2826"/>
<evidence type="ECO:0000313" key="5">
    <source>
        <dbReference type="Proteomes" id="UP000199004"/>
    </source>
</evidence>
<protein>
    <recommendedName>
        <fullName evidence="3">DUF6351 domain-containing protein</fullName>
    </recommendedName>
</protein>
<proteinExistence type="predicted"/>
<organism evidence="4 5">
    <name type="scientific">Nocardioides szechwanensis</name>
    <dbReference type="NCBI Taxonomy" id="1005944"/>
    <lineage>
        <taxon>Bacteria</taxon>
        <taxon>Bacillati</taxon>
        <taxon>Actinomycetota</taxon>
        <taxon>Actinomycetes</taxon>
        <taxon>Propionibacteriales</taxon>
        <taxon>Nocardioidaceae</taxon>
        <taxon>Nocardioides</taxon>
    </lineage>
</organism>
<feature type="domain" description="DUF6351" evidence="3">
    <location>
        <begin position="63"/>
        <end position="746"/>
    </location>
</feature>
<dbReference type="InterPro" id="IPR045556">
    <property type="entry name" value="DUF6351"/>
</dbReference>